<evidence type="ECO:0000313" key="2">
    <source>
        <dbReference type="EMBL" id="EJD74905.1"/>
    </source>
</evidence>
<evidence type="ECO:0000313" key="4">
    <source>
        <dbReference type="WBParaSite" id="EN70_2960"/>
    </source>
</evidence>
<accession>A0A1S0UH46</accession>
<reference evidence="4" key="2">
    <citation type="submission" date="2016-11" db="UniProtKB">
        <authorList>
            <consortium name="WormBaseParasite"/>
        </authorList>
    </citation>
    <scope>IDENTIFICATION</scope>
</reference>
<reference evidence="2 3" key="1">
    <citation type="submission" date="2012-04" db="EMBL/GenBank/DDBJ databases">
        <title>The Genome Sequence of Loa loa.</title>
        <authorList>
            <consortium name="The Broad Institute Genome Sequencing Platform"/>
            <consortium name="Broad Institute Genome Sequencing Center for Infectious Disease"/>
            <person name="Nutman T.B."/>
            <person name="Fink D.L."/>
            <person name="Russ C."/>
            <person name="Young S."/>
            <person name="Zeng Q."/>
            <person name="Gargeya S."/>
            <person name="Alvarado L."/>
            <person name="Berlin A."/>
            <person name="Chapman S.B."/>
            <person name="Chen Z."/>
            <person name="Freedman E."/>
            <person name="Gellesch M."/>
            <person name="Goldberg J."/>
            <person name="Griggs A."/>
            <person name="Gujja S."/>
            <person name="Heilman E.R."/>
            <person name="Heiman D."/>
            <person name="Howarth C."/>
            <person name="Mehta T."/>
            <person name="Neiman D."/>
            <person name="Pearson M."/>
            <person name="Roberts A."/>
            <person name="Saif S."/>
            <person name="Shea T."/>
            <person name="Shenoy N."/>
            <person name="Sisk P."/>
            <person name="Stolte C."/>
            <person name="Sykes S."/>
            <person name="White J."/>
            <person name="Yandava C."/>
            <person name="Haas B."/>
            <person name="Henn M.R."/>
            <person name="Nusbaum C."/>
            <person name="Birren B."/>
        </authorList>
    </citation>
    <scope>NUCLEOTIDE SEQUENCE [LARGE SCALE GENOMIC DNA]</scope>
</reference>
<feature type="region of interest" description="Disordered" evidence="1">
    <location>
        <begin position="44"/>
        <end position="69"/>
    </location>
</feature>
<organism evidence="3 4">
    <name type="scientific">Loa loa</name>
    <name type="common">Eye worm</name>
    <name type="synonym">Filaria loa</name>
    <dbReference type="NCBI Taxonomy" id="7209"/>
    <lineage>
        <taxon>Eukaryota</taxon>
        <taxon>Metazoa</taxon>
        <taxon>Ecdysozoa</taxon>
        <taxon>Nematoda</taxon>
        <taxon>Chromadorea</taxon>
        <taxon>Rhabditida</taxon>
        <taxon>Spirurina</taxon>
        <taxon>Spiruromorpha</taxon>
        <taxon>Filarioidea</taxon>
        <taxon>Onchocercidae</taxon>
        <taxon>Loa</taxon>
    </lineage>
</organism>
<keyword evidence="3" id="KW-1185">Reference proteome</keyword>
<sequence length="69" mass="7790">MKGKGKMKKEQERMEFSIATPPSRYPSIFTPVDASRRTVIPGTSFFSRQQQQTEQHGLADKNGRYRGGG</sequence>
<dbReference type="CTD" id="9947205"/>
<evidence type="ECO:0000256" key="1">
    <source>
        <dbReference type="SAM" id="MobiDB-lite"/>
    </source>
</evidence>
<evidence type="ECO:0000313" key="3">
    <source>
        <dbReference type="Proteomes" id="UP000095285"/>
    </source>
</evidence>
<name>A0A1I7VIP9_LOALO</name>
<protein>
    <submittedName>
        <fullName evidence="2 4">Uncharacterized protein</fullName>
    </submittedName>
</protein>
<dbReference type="WBParaSite" id="EN70_2960">
    <property type="protein sequence ID" value="EN70_2960"/>
    <property type="gene ID" value="EN70_2960"/>
</dbReference>
<dbReference type="AlphaFoldDB" id="A0A1I7VIP9"/>
<dbReference type="RefSeq" id="XP_003145340.2">
    <property type="nucleotide sequence ID" value="XM_003145292.2"/>
</dbReference>
<proteinExistence type="predicted"/>
<dbReference type="KEGG" id="loa:LOAG_17855"/>
<dbReference type="InParanoid" id="A0A1I7VIP9"/>
<accession>A0A1I7VIP9</accession>
<gene>
    <name evidence="2 4" type="ORF">LOAG_17855</name>
</gene>
<dbReference type="Proteomes" id="UP000095285">
    <property type="component" value="Unassembled WGS sequence"/>
</dbReference>
<feature type="compositionally biased region" description="Polar residues" evidence="1">
    <location>
        <begin position="44"/>
        <end position="55"/>
    </location>
</feature>
<feature type="region of interest" description="Disordered" evidence="1">
    <location>
        <begin position="1"/>
        <end position="29"/>
    </location>
</feature>
<dbReference type="GeneID" id="9947205"/>
<dbReference type="EMBL" id="JH712204">
    <property type="protein sequence ID" value="EJD74905.1"/>
    <property type="molecule type" value="Genomic_DNA"/>
</dbReference>